<keyword evidence="5 9" id="KW-0479">Metal-binding</keyword>
<dbReference type="InterPro" id="IPR050294">
    <property type="entry name" value="RnfB_subfamily"/>
</dbReference>
<evidence type="ECO:0000256" key="4">
    <source>
        <dbReference type="ARBA" id="ARBA00022485"/>
    </source>
</evidence>
<comment type="cofactor">
    <cofactor evidence="2 9">
        <name>[4Fe-4S] cluster</name>
        <dbReference type="ChEBI" id="CHEBI:49883"/>
    </cofactor>
</comment>
<keyword evidence="7 9" id="KW-0408">Iron</keyword>
<dbReference type="PROSITE" id="PS51379">
    <property type="entry name" value="4FE4S_FER_2"/>
    <property type="match status" value="1"/>
</dbReference>
<evidence type="ECO:0000256" key="9">
    <source>
        <dbReference type="RuleBase" id="RU365098"/>
    </source>
</evidence>
<evidence type="ECO:0000256" key="7">
    <source>
        <dbReference type="ARBA" id="ARBA00023004"/>
    </source>
</evidence>
<keyword evidence="3 9" id="KW-0813">Transport</keyword>
<gene>
    <name evidence="11" type="ORF">ODE01S_12830</name>
</gene>
<feature type="domain" description="4Fe-4S ferredoxin-type" evidence="10">
    <location>
        <begin position="34"/>
        <end position="63"/>
    </location>
</feature>
<keyword evidence="8 9" id="KW-0411">Iron-sulfur</keyword>
<dbReference type="PRINTS" id="PR00354">
    <property type="entry name" value="7FE8SFRDOXIN"/>
</dbReference>
<name>A0A511RJM7_9DEIN</name>
<dbReference type="EMBL" id="BJXN01000007">
    <property type="protein sequence ID" value="GEM89849.1"/>
    <property type="molecule type" value="Genomic_DNA"/>
</dbReference>
<comment type="cofactor">
    <cofactor evidence="1">
        <name>[3Fe-4S] cluster</name>
        <dbReference type="ChEBI" id="CHEBI:21137"/>
    </cofactor>
</comment>
<dbReference type="RefSeq" id="WP_013457093.1">
    <property type="nucleotide sequence ID" value="NZ_BJXN01000007.1"/>
</dbReference>
<evidence type="ECO:0000256" key="1">
    <source>
        <dbReference type="ARBA" id="ARBA00001927"/>
    </source>
</evidence>
<evidence type="ECO:0000256" key="5">
    <source>
        <dbReference type="ARBA" id="ARBA00022723"/>
    </source>
</evidence>
<dbReference type="PANTHER" id="PTHR42859">
    <property type="entry name" value="OXIDOREDUCTASE"/>
    <property type="match status" value="1"/>
</dbReference>
<dbReference type="AlphaFoldDB" id="A0A511RJM7"/>
<evidence type="ECO:0000259" key="10">
    <source>
        <dbReference type="PROSITE" id="PS51379"/>
    </source>
</evidence>
<dbReference type="InterPro" id="IPR017900">
    <property type="entry name" value="4Fe4S_Fe_S_CS"/>
</dbReference>
<dbReference type="GO" id="GO:0009055">
    <property type="term" value="F:electron transfer activity"/>
    <property type="evidence" value="ECO:0007669"/>
    <property type="project" value="UniProtKB-UniRule"/>
</dbReference>
<dbReference type="SUPFAM" id="SSF54862">
    <property type="entry name" value="4Fe-4S ferredoxins"/>
    <property type="match status" value="1"/>
</dbReference>
<dbReference type="Gene3D" id="3.30.70.20">
    <property type="match status" value="1"/>
</dbReference>
<reference evidence="11 12" key="1">
    <citation type="submission" date="2019-07" db="EMBL/GenBank/DDBJ databases">
        <title>Whole genome shotgun sequence of Oceanithermus desulfurans NBRC 100063.</title>
        <authorList>
            <person name="Hosoyama A."/>
            <person name="Uohara A."/>
            <person name="Ohji S."/>
            <person name="Ichikawa N."/>
        </authorList>
    </citation>
    <scope>NUCLEOTIDE SEQUENCE [LARGE SCALE GENOMIC DNA]</scope>
    <source>
        <strain evidence="11 12">NBRC 100063</strain>
    </source>
</reference>
<dbReference type="InterPro" id="IPR000813">
    <property type="entry name" value="7Fe_ferredoxin"/>
</dbReference>
<evidence type="ECO:0000256" key="6">
    <source>
        <dbReference type="ARBA" id="ARBA00022982"/>
    </source>
</evidence>
<dbReference type="PANTHER" id="PTHR42859:SF2">
    <property type="entry name" value="FERREDOXIN"/>
    <property type="match status" value="1"/>
</dbReference>
<proteinExistence type="predicted"/>
<evidence type="ECO:0000313" key="11">
    <source>
        <dbReference type="EMBL" id="GEM89849.1"/>
    </source>
</evidence>
<sequence>MAHIICEPCVGVKDKACVEVCPVECIYEAPAEYDMLYIHPEECIDCGACVPACPVSAIFPEEDVPEQWKSYIDLNYKLAGLK</sequence>
<evidence type="ECO:0000256" key="3">
    <source>
        <dbReference type="ARBA" id="ARBA00022448"/>
    </source>
</evidence>
<accession>A0A511RJM7</accession>
<dbReference type="PROSITE" id="PS00198">
    <property type="entry name" value="4FE4S_FER_1"/>
    <property type="match status" value="1"/>
</dbReference>
<dbReference type="GO" id="GO:0046872">
    <property type="term" value="F:metal ion binding"/>
    <property type="evidence" value="ECO:0007669"/>
    <property type="project" value="UniProtKB-UniRule"/>
</dbReference>
<comment type="caution">
    <text evidence="11">The sequence shown here is derived from an EMBL/GenBank/DDBJ whole genome shotgun (WGS) entry which is preliminary data.</text>
</comment>
<evidence type="ECO:0000313" key="12">
    <source>
        <dbReference type="Proteomes" id="UP000321827"/>
    </source>
</evidence>
<dbReference type="OrthoDB" id="9803397at2"/>
<keyword evidence="6 9" id="KW-0249">Electron transport</keyword>
<dbReference type="GO" id="GO:0051539">
    <property type="term" value="F:4 iron, 4 sulfur cluster binding"/>
    <property type="evidence" value="ECO:0007669"/>
    <property type="project" value="UniProtKB-UniRule"/>
</dbReference>
<dbReference type="Proteomes" id="UP000321827">
    <property type="component" value="Unassembled WGS sequence"/>
</dbReference>
<evidence type="ECO:0000256" key="8">
    <source>
        <dbReference type="ARBA" id="ARBA00023014"/>
    </source>
</evidence>
<dbReference type="Pfam" id="PF00037">
    <property type="entry name" value="Fer4"/>
    <property type="match status" value="1"/>
</dbReference>
<evidence type="ECO:0000256" key="2">
    <source>
        <dbReference type="ARBA" id="ARBA00001966"/>
    </source>
</evidence>
<dbReference type="InterPro" id="IPR017896">
    <property type="entry name" value="4Fe4S_Fe-S-bd"/>
</dbReference>
<comment type="function">
    <text evidence="9">Ferredoxins are iron-sulfur proteins that transfer electrons in a wide variety of metabolic reactions.</text>
</comment>
<organism evidence="11 12">
    <name type="scientific">Oceanithermus desulfurans NBRC 100063</name>
    <dbReference type="NCBI Taxonomy" id="1227550"/>
    <lineage>
        <taxon>Bacteria</taxon>
        <taxon>Thermotogati</taxon>
        <taxon>Deinococcota</taxon>
        <taxon>Deinococci</taxon>
        <taxon>Thermales</taxon>
        <taxon>Thermaceae</taxon>
        <taxon>Oceanithermus</taxon>
    </lineage>
</organism>
<keyword evidence="4 9" id="KW-0004">4Fe-4S</keyword>
<protein>
    <recommendedName>
        <fullName evidence="9">Ferredoxin</fullName>
    </recommendedName>
</protein>